<feature type="compositionally biased region" description="Low complexity" evidence="5">
    <location>
        <begin position="687"/>
        <end position="724"/>
    </location>
</feature>
<proteinExistence type="inferred from homology"/>
<dbReference type="Proteomes" id="UP000221165">
    <property type="component" value="Unassembled WGS sequence"/>
</dbReference>
<feature type="compositionally biased region" description="Basic and acidic residues" evidence="5">
    <location>
        <begin position="233"/>
        <end position="244"/>
    </location>
</feature>
<feature type="compositionally biased region" description="Low complexity" evidence="5">
    <location>
        <begin position="731"/>
        <end position="740"/>
    </location>
</feature>
<dbReference type="InterPro" id="IPR036397">
    <property type="entry name" value="RNaseH_sf"/>
</dbReference>
<keyword evidence="4" id="KW-0175">Coiled coil</keyword>
<feature type="compositionally biased region" description="Basic and acidic residues" evidence="5">
    <location>
        <begin position="128"/>
        <end position="141"/>
    </location>
</feature>
<dbReference type="Gene3D" id="3.30.420.10">
    <property type="entry name" value="Ribonuclease H-like superfamily/Ribonuclease H"/>
    <property type="match status" value="2"/>
</dbReference>
<feature type="domain" description="R3H" evidence="6">
    <location>
        <begin position="435"/>
        <end position="508"/>
    </location>
</feature>
<dbReference type="PROSITE" id="PS51061">
    <property type="entry name" value="R3H"/>
    <property type="match status" value="1"/>
</dbReference>
<feature type="coiled-coil region" evidence="4">
    <location>
        <begin position="502"/>
        <end position="532"/>
    </location>
</feature>
<dbReference type="GO" id="GO:0000175">
    <property type="term" value="F:3'-5'-RNA exonuclease activity"/>
    <property type="evidence" value="ECO:0007669"/>
    <property type="project" value="TreeGrafter"/>
</dbReference>
<dbReference type="InterPro" id="IPR012337">
    <property type="entry name" value="RNaseH-like_sf"/>
</dbReference>
<evidence type="ECO:0000256" key="3">
    <source>
        <dbReference type="ARBA" id="ARBA00031923"/>
    </source>
</evidence>
<keyword evidence="8" id="KW-1185">Reference proteome</keyword>
<dbReference type="VEuPathDB" id="ToxoDB:CSUI_001556"/>
<feature type="region of interest" description="Disordered" evidence="5">
    <location>
        <begin position="228"/>
        <end position="248"/>
    </location>
</feature>
<name>A0A2C6LC10_9APIC</name>
<reference evidence="7 8" key="1">
    <citation type="journal article" date="2017" name="Int. J. Parasitol.">
        <title>The genome of the protozoan parasite Cystoisospora suis and a reverse vaccinology approach to identify vaccine candidates.</title>
        <authorList>
            <person name="Palmieri N."/>
            <person name="Shrestha A."/>
            <person name="Ruttkowski B."/>
            <person name="Beck T."/>
            <person name="Vogl C."/>
            <person name="Tomley F."/>
            <person name="Blake D.P."/>
            <person name="Joachim A."/>
        </authorList>
    </citation>
    <scope>NUCLEOTIDE SEQUENCE [LARGE SCALE GENOMIC DNA]</scope>
    <source>
        <strain evidence="7 8">Wien I</strain>
    </source>
</reference>
<sequence>MAVAISGTSRSLLPLLPPASPRPFPPPSSSCTSSCLFVFRATSTSNCPRSAVHTLNKSSLSHTHCSGCSNRTSSPDGTAHSRARRKQETKRSVLFSDAPSSFLSRCFSGRTVLSKKEKVSTDVTADYSQRREGGEQGEGGRQRSRSQSIHSFSHQERKAISPYLHARVDGTRIRKWRGRARAADGDGPLGVRTLESQCSHRSRRSGWTAAEVSRHHLFSSSTSHRLFSTLPSSKREENSRHLSSLDEEERGCLKKNATTLRVWKPHAEALRQALRQAEFVALDVELTGLHMRNEKFVGVDRCYEAHCDGARSFIPVQLGLCAARRASASEPHRWILTPASVYMFPRESRVFNSSTATLSFLRENGFDFNAWIEEGVPHTRAQEEKEKKNQLQARIDDLAQLCVRAKQSSASRGGDGDLPSSSASSSSSKNPVPVEFSTSPEDRELADVVRASIRSWLALDTKEPLQLPIDSPLQRLLLHSLIASEFPTLFSHSVKVGDTRVLAVYQSEEEVYEEQIRRLREEMQRVDELRGVRQLLDDIAEKKLVVIGHNCFYDFLHIFQTLYGDLPKSVADFKKNWIEIFPFTFDTKLIAESHDVLASFQPPGTLKGLCNFMGALSSAFALQEHRGEKGGGQERLWQSSLPRTGGGSGLDTPISLEFQLEHLPGTQWTFPPSLQPLVAPSHEVSPSTTSFSPDCSHSSSSSLSPSPSSSFPSSDTQTVSSLSSDCRRTGSSSTSLSQSSHAVEDISPLSSQTDTEGIAPEDRPKGGSNGSDSDSSPTRMSTGRLSSDGGGEEDYSHDAGYDSMMTSIVFLLQLAHILPRHGLRWQDLYFRPAGSTRHVVGGTKQLGSQSSTLAIGESRKRAGEIPTKGREEGQSRDGEGRSSISGELQAMVDAERKRRSIVDLLPLFLNRIRLSRTQPASINLGGKDEQLQQQKRLLLMRNYPSHWKKWEIMKIWSPVWVDVQPVDSSTCWIVARDEEDMKNILTIYEMIPDPEFELLNYEQYRALQQQQQERTQ</sequence>
<dbReference type="Gene3D" id="3.30.70.330">
    <property type="match status" value="1"/>
</dbReference>
<accession>A0A2C6LC10</accession>
<gene>
    <name evidence="7" type="ORF">CSUI_001556</name>
</gene>
<feature type="region of interest" description="Disordered" evidence="5">
    <location>
        <begin position="679"/>
        <end position="798"/>
    </location>
</feature>
<dbReference type="SUPFAM" id="SSF53098">
    <property type="entry name" value="Ribonuclease H-like"/>
    <property type="match status" value="1"/>
</dbReference>
<organism evidence="7 8">
    <name type="scientific">Cystoisospora suis</name>
    <dbReference type="NCBI Taxonomy" id="483139"/>
    <lineage>
        <taxon>Eukaryota</taxon>
        <taxon>Sar</taxon>
        <taxon>Alveolata</taxon>
        <taxon>Apicomplexa</taxon>
        <taxon>Conoidasida</taxon>
        <taxon>Coccidia</taxon>
        <taxon>Eucoccidiorida</taxon>
        <taxon>Eimeriorina</taxon>
        <taxon>Sarcocystidae</taxon>
        <taxon>Cystoisospora</taxon>
    </lineage>
</organism>
<dbReference type="InterPro" id="IPR051181">
    <property type="entry name" value="CAF1_poly(A)_ribonucleases"/>
</dbReference>
<feature type="compositionally biased region" description="Basic and acidic residues" evidence="5">
    <location>
        <begin position="857"/>
        <end position="880"/>
    </location>
</feature>
<dbReference type="InterPro" id="IPR001374">
    <property type="entry name" value="R3H_dom"/>
</dbReference>
<evidence type="ECO:0000256" key="2">
    <source>
        <dbReference type="ARBA" id="ARBA00015918"/>
    </source>
</evidence>
<evidence type="ECO:0000256" key="4">
    <source>
        <dbReference type="SAM" id="Coils"/>
    </source>
</evidence>
<comment type="caution">
    <text evidence="7">The sequence shown here is derived from an EMBL/GenBank/DDBJ whole genome shotgun (WGS) entry which is preliminary data.</text>
</comment>
<dbReference type="InterPro" id="IPR012677">
    <property type="entry name" value="Nucleotide-bd_a/b_plait_sf"/>
</dbReference>
<dbReference type="AlphaFoldDB" id="A0A2C6LC10"/>
<feature type="region of interest" description="Disordered" evidence="5">
    <location>
        <begin position="854"/>
        <end position="886"/>
    </location>
</feature>
<feature type="region of interest" description="Disordered" evidence="5">
    <location>
        <begin position="406"/>
        <end position="439"/>
    </location>
</feature>
<dbReference type="PANTHER" id="PTHR15092">
    <property type="entry name" value="POLY A -SPECIFIC RIBONUCLEASE/TARGET OF EGR1, MEMBER 1"/>
    <property type="match status" value="1"/>
</dbReference>
<dbReference type="GeneID" id="94424972"/>
<dbReference type="Pfam" id="PF04857">
    <property type="entry name" value="CAF1"/>
    <property type="match status" value="1"/>
</dbReference>
<dbReference type="RefSeq" id="XP_067926264.1">
    <property type="nucleotide sequence ID" value="XM_068061761.1"/>
</dbReference>
<evidence type="ECO:0000256" key="1">
    <source>
        <dbReference type="ARBA" id="ARBA00008372"/>
    </source>
</evidence>
<dbReference type="PANTHER" id="PTHR15092:SF22">
    <property type="entry name" value="POLY(A)-SPECIFIC RIBONUCLEASE PNLDC1"/>
    <property type="match status" value="1"/>
</dbReference>
<feature type="region of interest" description="Disordered" evidence="5">
    <location>
        <begin position="118"/>
        <end position="162"/>
    </location>
</feature>
<dbReference type="InterPro" id="IPR006941">
    <property type="entry name" value="RNase_CAF1"/>
</dbReference>
<protein>
    <recommendedName>
        <fullName evidence="2">Poly(A)-specific ribonuclease PARN</fullName>
    </recommendedName>
    <alternativeName>
        <fullName evidence="3">Polyadenylate-specific ribonuclease</fullName>
    </alternativeName>
</protein>
<evidence type="ECO:0000313" key="7">
    <source>
        <dbReference type="EMBL" id="PHJ24592.1"/>
    </source>
</evidence>
<dbReference type="EMBL" id="MIGC01000629">
    <property type="protein sequence ID" value="PHJ24592.1"/>
    <property type="molecule type" value="Genomic_DNA"/>
</dbReference>
<comment type="similarity">
    <text evidence="1">Belongs to the CAF1 family.</text>
</comment>
<dbReference type="OrthoDB" id="414075at2759"/>
<evidence type="ECO:0000313" key="8">
    <source>
        <dbReference type="Proteomes" id="UP000221165"/>
    </source>
</evidence>
<feature type="compositionally biased region" description="Polar residues" evidence="5">
    <location>
        <begin position="60"/>
        <end position="76"/>
    </location>
</feature>
<dbReference type="GO" id="GO:0003723">
    <property type="term" value="F:RNA binding"/>
    <property type="evidence" value="ECO:0007669"/>
    <property type="project" value="TreeGrafter"/>
</dbReference>
<evidence type="ECO:0000256" key="5">
    <source>
        <dbReference type="SAM" id="MobiDB-lite"/>
    </source>
</evidence>
<evidence type="ECO:0000259" key="6">
    <source>
        <dbReference type="PROSITE" id="PS51061"/>
    </source>
</evidence>
<feature type="region of interest" description="Disordered" evidence="5">
    <location>
        <begin position="60"/>
        <end position="92"/>
    </location>
</feature>